<organism evidence="1 2">
    <name type="scientific">Pedobacter frigoris</name>
    <dbReference type="NCBI Taxonomy" id="2571272"/>
    <lineage>
        <taxon>Bacteria</taxon>
        <taxon>Pseudomonadati</taxon>
        <taxon>Bacteroidota</taxon>
        <taxon>Sphingobacteriia</taxon>
        <taxon>Sphingobacteriales</taxon>
        <taxon>Sphingobacteriaceae</taxon>
        <taxon>Pedobacter</taxon>
    </lineage>
</organism>
<evidence type="ECO:0000313" key="2">
    <source>
        <dbReference type="Proteomes" id="UP000307244"/>
    </source>
</evidence>
<dbReference type="EMBL" id="SWBQ01000001">
    <property type="protein sequence ID" value="TKC09411.1"/>
    <property type="molecule type" value="Genomic_DNA"/>
</dbReference>
<dbReference type="SUPFAM" id="SSF53649">
    <property type="entry name" value="Alkaline phosphatase-like"/>
    <property type="match status" value="1"/>
</dbReference>
<keyword evidence="2" id="KW-1185">Reference proteome</keyword>
<dbReference type="Proteomes" id="UP000307244">
    <property type="component" value="Unassembled WGS sequence"/>
</dbReference>
<dbReference type="AlphaFoldDB" id="A0A4U1CNB1"/>
<name>A0A4U1CNB1_9SPHI</name>
<reference evidence="1 2" key="1">
    <citation type="submission" date="2019-04" db="EMBL/GenBank/DDBJ databases">
        <title>Pedobacter sp. RP-3-15 sp. nov., isolated from Arctic soil.</title>
        <authorList>
            <person name="Dahal R.H."/>
            <person name="Kim D.-U."/>
        </authorList>
    </citation>
    <scope>NUCLEOTIDE SEQUENCE [LARGE SCALE GENOMIC DNA]</scope>
    <source>
        <strain evidence="1 2">RP-3-15</strain>
    </source>
</reference>
<protein>
    <recommendedName>
        <fullName evidence="3">Sulfatase N-terminal domain-containing protein</fullName>
    </recommendedName>
</protein>
<gene>
    <name evidence="1" type="ORF">FA047_04775</name>
</gene>
<dbReference type="Gene3D" id="3.40.720.10">
    <property type="entry name" value="Alkaline Phosphatase, subunit A"/>
    <property type="match status" value="1"/>
</dbReference>
<sequence length="120" mass="13276">MKRIVNYACLLLVFVLTSFSGKKDKKINIVFIGDSITEGGALAHPETGHASNYRITTQMYMDSVKWADARVGRILTALKARSTYDNEDWLIVVSTDHGGDLGHGGSSYPERNAFIILNKI</sequence>
<proteinExistence type="predicted"/>
<comment type="caution">
    <text evidence="1">The sequence shown here is derived from an EMBL/GenBank/DDBJ whole genome shotgun (WGS) entry which is preliminary data.</text>
</comment>
<dbReference type="InterPro" id="IPR017850">
    <property type="entry name" value="Alkaline_phosphatase_core_sf"/>
</dbReference>
<evidence type="ECO:0000313" key="1">
    <source>
        <dbReference type="EMBL" id="TKC09411.1"/>
    </source>
</evidence>
<dbReference type="OrthoDB" id="9796689at2"/>
<evidence type="ECO:0008006" key="3">
    <source>
        <dbReference type="Google" id="ProtNLM"/>
    </source>
</evidence>
<accession>A0A4U1CNB1</accession>
<dbReference type="RefSeq" id="WP_136834822.1">
    <property type="nucleotide sequence ID" value="NZ_SWBQ01000001.1"/>
</dbReference>